<evidence type="ECO:0000313" key="3">
    <source>
        <dbReference type="Proteomes" id="UP000215433"/>
    </source>
</evidence>
<evidence type="ECO:0000313" key="2">
    <source>
        <dbReference type="EMBL" id="OXM99621.1"/>
    </source>
</evidence>
<keyword evidence="3" id="KW-1185">Reference proteome</keyword>
<proteinExistence type="predicted"/>
<comment type="caution">
    <text evidence="2">The sequence shown here is derived from an EMBL/GenBank/DDBJ whole genome shotgun (WGS) entry which is preliminary data.</text>
</comment>
<feature type="region of interest" description="Disordered" evidence="1">
    <location>
        <begin position="1"/>
        <end position="37"/>
    </location>
</feature>
<evidence type="ECO:0000256" key="1">
    <source>
        <dbReference type="SAM" id="MobiDB-lite"/>
    </source>
</evidence>
<name>A0A229VVI9_9BIFI</name>
<feature type="compositionally biased region" description="Basic and acidic residues" evidence="1">
    <location>
        <begin position="26"/>
        <end position="37"/>
    </location>
</feature>
<reference evidence="2 3" key="1">
    <citation type="submission" date="2017-05" db="EMBL/GenBank/DDBJ databases">
        <title>Bifidobacterium vansinderenii sp. nov.</title>
        <authorList>
            <person name="Lugli G.A."/>
            <person name="Duranti S."/>
            <person name="Mangifesta M."/>
        </authorList>
    </citation>
    <scope>NUCLEOTIDE SEQUENCE [LARGE SCALE GENOMIC DNA]</scope>
    <source>
        <strain evidence="2 3">Tam10B</strain>
    </source>
</reference>
<dbReference type="Proteomes" id="UP000215433">
    <property type="component" value="Unassembled WGS sequence"/>
</dbReference>
<accession>A0A229VVI9</accession>
<organism evidence="2 3">
    <name type="scientific">Bifidobacterium vansinderenii</name>
    <dbReference type="NCBI Taxonomy" id="1984871"/>
    <lineage>
        <taxon>Bacteria</taxon>
        <taxon>Bacillati</taxon>
        <taxon>Actinomycetota</taxon>
        <taxon>Actinomycetes</taxon>
        <taxon>Bifidobacteriales</taxon>
        <taxon>Bifidobacteriaceae</taxon>
        <taxon>Bifidobacterium</taxon>
    </lineage>
</organism>
<dbReference type="AlphaFoldDB" id="A0A229VVI9"/>
<protein>
    <submittedName>
        <fullName evidence="2">Uncharacterized protein</fullName>
    </submittedName>
</protein>
<feature type="compositionally biased region" description="Basic residues" evidence="1">
    <location>
        <begin position="7"/>
        <end position="18"/>
    </location>
</feature>
<dbReference type="EMBL" id="NEWD01000036">
    <property type="protein sequence ID" value="OXM99621.1"/>
    <property type="molecule type" value="Genomic_DNA"/>
</dbReference>
<gene>
    <name evidence="2" type="ORF">Tam10B_2131</name>
</gene>
<sequence length="37" mass="4176">MAGVCKRVPKMGNSHKLHSPTDYDDGELRSRHADLPR</sequence>